<dbReference type="Pfam" id="PF02931">
    <property type="entry name" value="Neur_chan_LBD"/>
    <property type="match status" value="1"/>
</dbReference>
<evidence type="ECO:0000259" key="6">
    <source>
        <dbReference type="Pfam" id="PF02931"/>
    </source>
</evidence>
<keyword evidence="2 5" id="KW-0812">Transmembrane</keyword>
<accession>A0AAV4BX79</accession>
<proteinExistence type="predicted"/>
<dbReference type="SUPFAM" id="SSF90112">
    <property type="entry name" value="Neurotransmitter-gated ion-channel transmembrane pore"/>
    <property type="match status" value="1"/>
</dbReference>
<dbReference type="CDD" id="cd18989">
    <property type="entry name" value="LGIC_ECD_cation"/>
    <property type="match status" value="1"/>
</dbReference>
<dbReference type="InterPro" id="IPR036719">
    <property type="entry name" value="Neuro-gated_channel_TM_sf"/>
</dbReference>
<keyword evidence="3 5" id="KW-1133">Transmembrane helix</keyword>
<sequence>MTEPRFSIALACFRTSSVYLTMLAVLMGVRCNTLYPERDAYTELKSSLLSHPYAVNKIPPKVGQNDSIDIHISFVPNEILFVNEGEMTVTVAATIYIQWEEPVFSWNPAENGSIGSISVASSDIWTPILVNTRTIDTEDIYIQMPPILRVDFSGMIRSVQIVTLTASCSFDMEWYPFDDQICYFDFYPFNGENAIINTLYAPNLMADIIEAKDKSEWTCEEVTHTQIESAIELEGVQLKSFEFTRFKVLMKRRSAFFYSTNMIFPVAASGALVLGVFLIPPSSGEKISYLISIFISMTVFLSSITSEMSKGEGTICRFNAVIVTISVKIILATMASIFVIRRYTQEQEEKEQEMTSSSSARGEGDNSCFSFDSLPIKLKRFIKESKKDPLEIRNSVSESIQLGATKIDAFERAGSTSAEPRTTNAASCPKAQVSGKSRCWTKGRRLTSAELDRMFFLLFSICSVIIYPVLMHGK</sequence>
<dbReference type="GO" id="GO:0005230">
    <property type="term" value="F:extracellular ligand-gated monoatomic ion channel activity"/>
    <property type="evidence" value="ECO:0007669"/>
    <property type="project" value="InterPro"/>
</dbReference>
<protein>
    <submittedName>
        <fullName evidence="7">Neuronal acetylcholine receptor subunit alpha-2</fullName>
    </submittedName>
</protein>
<evidence type="ECO:0000256" key="1">
    <source>
        <dbReference type="ARBA" id="ARBA00004141"/>
    </source>
</evidence>
<feature type="transmembrane region" description="Helical" evidence="5">
    <location>
        <begin position="318"/>
        <end position="340"/>
    </location>
</feature>
<name>A0AAV4BX79_9GAST</name>
<keyword evidence="4 5" id="KW-0472">Membrane</keyword>
<feature type="transmembrane region" description="Helical" evidence="5">
    <location>
        <begin position="287"/>
        <end position="306"/>
    </location>
</feature>
<dbReference type="GO" id="GO:0004888">
    <property type="term" value="F:transmembrane signaling receptor activity"/>
    <property type="evidence" value="ECO:0007669"/>
    <property type="project" value="InterPro"/>
</dbReference>
<comment type="subcellular location">
    <subcellularLocation>
        <location evidence="1">Membrane</location>
        <topology evidence="1">Multi-pass membrane protein</topology>
    </subcellularLocation>
</comment>
<feature type="domain" description="Neurotransmitter-gated ion-channel ligand-binding" evidence="6">
    <location>
        <begin position="43"/>
        <end position="253"/>
    </location>
</feature>
<dbReference type="AlphaFoldDB" id="A0AAV4BX79"/>
<feature type="transmembrane region" description="Helical" evidence="5">
    <location>
        <begin position="255"/>
        <end position="281"/>
    </location>
</feature>
<evidence type="ECO:0000256" key="5">
    <source>
        <dbReference type="SAM" id="Phobius"/>
    </source>
</evidence>
<organism evidence="7 8">
    <name type="scientific">Plakobranchus ocellatus</name>
    <dbReference type="NCBI Taxonomy" id="259542"/>
    <lineage>
        <taxon>Eukaryota</taxon>
        <taxon>Metazoa</taxon>
        <taxon>Spiralia</taxon>
        <taxon>Lophotrochozoa</taxon>
        <taxon>Mollusca</taxon>
        <taxon>Gastropoda</taxon>
        <taxon>Heterobranchia</taxon>
        <taxon>Euthyneura</taxon>
        <taxon>Panpulmonata</taxon>
        <taxon>Sacoglossa</taxon>
        <taxon>Placobranchoidea</taxon>
        <taxon>Plakobranchidae</taxon>
        <taxon>Plakobranchus</taxon>
    </lineage>
</organism>
<feature type="transmembrane region" description="Helical" evidence="5">
    <location>
        <begin position="454"/>
        <end position="470"/>
    </location>
</feature>
<dbReference type="PANTHER" id="PTHR18945">
    <property type="entry name" value="NEUROTRANSMITTER GATED ION CHANNEL"/>
    <property type="match status" value="1"/>
</dbReference>
<evidence type="ECO:0000256" key="2">
    <source>
        <dbReference type="ARBA" id="ARBA00022692"/>
    </source>
</evidence>
<evidence type="ECO:0000313" key="8">
    <source>
        <dbReference type="Proteomes" id="UP000735302"/>
    </source>
</evidence>
<dbReference type="Gene3D" id="2.70.170.10">
    <property type="entry name" value="Neurotransmitter-gated ion-channel ligand-binding domain"/>
    <property type="match status" value="1"/>
</dbReference>
<evidence type="ECO:0000313" key="7">
    <source>
        <dbReference type="EMBL" id="GFO23687.1"/>
    </source>
</evidence>
<dbReference type="EMBL" id="BLXT01005511">
    <property type="protein sequence ID" value="GFO23687.1"/>
    <property type="molecule type" value="Genomic_DNA"/>
</dbReference>
<dbReference type="InterPro" id="IPR006202">
    <property type="entry name" value="Neur_chan_lig-bd"/>
</dbReference>
<dbReference type="Proteomes" id="UP000735302">
    <property type="component" value="Unassembled WGS sequence"/>
</dbReference>
<dbReference type="PROSITE" id="PS00236">
    <property type="entry name" value="NEUROTR_ION_CHANNEL"/>
    <property type="match status" value="1"/>
</dbReference>
<dbReference type="InterPro" id="IPR036734">
    <property type="entry name" value="Neur_chan_lig-bd_sf"/>
</dbReference>
<dbReference type="InterPro" id="IPR006201">
    <property type="entry name" value="Neur_channel"/>
</dbReference>
<dbReference type="InterPro" id="IPR038050">
    <property type="entry name" value="Neuro_actylchol_rec"/>
</dbReference>
<keyword evidence="7" id="KW-0675">Receptor</keyword>
<dbReference type="GO" id="GO:0016020">
    <property type="term" value="C:membrane"/>
    <property type="evidence" value="ECO:0007669"/>
    <property type="project" value="UniProtKB-SubCell"/>
</dbReference>
<comment type="caution">
    <text evidence="7">The sequence shown here is derived from an EMBL/GenBank/DDBJ whole genome shotgun (WGS) entry which is preliminary data.</text>
</comment>
<dbReference type="Gene3D" id="1.20.58.390">
    <property type="entry name" value="Neurotransmitter-gated ion-channel transmembrane domain"/>
    <property type="match status" value="1"/>
</dbReference>
<keyword evidence="8" id="KW-1185">Reference proteome</keyword>
<gene>
    <name evidence="7" type="ORF">PoB_005019200</name>
</gene>
<evidence type="ECO:0000256" key="4">
    <source>
        <dbReference type="ARBA" id="ARBA00023136"/>
    </source>
</evidence>
<dbReference type="CDD" id="cd19051">
    <property type="entry name" value="LGIC_TM_cation"/>
    <property type="match status" value="1"/>
</dbReference>
<dbReference type="InterPro" id="IPR018000">
    <property type="entry name" value="Neurotransmitter_ion_chnl_CS"/>
</dbReference>
<reference evidence="7 8" key="1">
    <citation type="journal article" date="2021" name="Elife">
        <title>Chloroplast acquisition without the gene transfer in kleptoplastic sea slugs, Plakobranchus ocellatus.</title>
        <authorList>
            <person name="Maeda T."/>
            <person name="Takahashi S."/>
            <person name="Yoshida T."/>
            <person name="Shimamura S."/>
            <person name="Takaki Y."/>
            <person name="Nagai Y."/>
            <person name="Toyoda A."/>
            <person name="Suzuki Y."/>
            <person name="Arimoto A."/>
            <person name="Ishii H."/>
            <person name="Satoh N."/>
            <person name="Nishiyama T."/>
            <person name="Hasebe M."/>
            <person name="Maruyama T."/>
            <person name="Minagawa J."/>
            <person name="Obokata J."/>
            <person name="Shigenobu S."/>
        </authorList>
    </citation>
    <scope>NUCLEOTIDE SEQUENCE [LARGE SCALE GENOMIC DNA]</scope>
</reference>
<evidence type="ECO:0000256" key="3">
    <source>
        <dbReference type="ARBA" id="ARBA00022989"/>
    </source>
</evidence>
<dbReference type="SUPFAM" id="SSF63712">
    <property type="entry name" value="Nicotinic receptor ligand binding domain-like"/>
    <property type="match status" value="1"/>
</dbReference>